<dbReference type="InterPro" id="IPR000383">
    <property type="entry name" value="Xaa-Pro-like_dom"/>
</dbReference>
<dbReference type="GO" id="GO:0008239">
    <property type="term" value="F:dipeptidyl-peptidase activity"/>
    <property type="evidence" value="ECO:0007669"/>
    <property type="project" value="InterPro"/>
</dbReference>
<name>A0A1M5YY02_9BRAD</name>
<dbReference type="Proteomes" id="UP000189796">
    <property type="component" value="Chromosome I"/>
</dbReference>
<reference evidence="3 4" key="1">
    <citation type="submission" date="2016-11" db="EMBL/GenBank/DDBJ databases">
        <authorList>
            <person name="Jaros S."/>
            <person name="Januszkiewicz K."/>
            <person name="Wedrychowicz H."/>
        </authorList>
    </citation>
    <scope>NUCLEOTIDE SEQUENCE [LARGE SCALE GENOMIC DNA]</scope>
    <source>
        <strain evidence="3 4">GAS138</strain>
    </source>
</reference>
<dbReference type="InterPro" id="IPR008979">
    <property type="entry name" value="Galactose-bd-like_sf"/>
</dbReference>
<keyword evidence="1" id="KW-0378">Hydrolase</keyword>
<dbReference type="NCBIfam" id="TIGR00976">
    <property type="entry name" value="CocE_NonD"/>
    <property type="match status" value="1"/>
</dbReference>
<dbReference type="SUPFAM" id="SSF49785">
    <property type="entry name" value="Galactose-binding domain-like"/>
    <property type="match status" value="1"/>
</dbReference>
<dbReference type="Pfam" id="PF02129">
    <property type="entry name" value="Peptidase_S15"/>
    <property type="match status" value="1"/>
</dbReference>
<organism evidence="3 4">
    <name type="scientific">Bradyrhizobium erythrophlei</name>
    <dbReference type="NCBI Taxonomy" id="1437360"/>
    <lineage>
        <taxon>Bacteria</taxon>
        <taxon>Pseudomonadati</taxon>
        <taxon>Pseudomonadota</taxon>
        <taxon>Alphaproteobacteria</taxon>
        <taxon>Hyphomicrobiales</taxon>
        <taxon>Nitrobacteraceae</taxon>
        <taxon>Bradyrhizobium</taxon>
    </lineage>
</organism>
<accession>A0A1M5YY02</accession>
<protein>
    <recommendedName>
        <fullName evidence="2">Xaa-Pro dipeptidyl-peptidase C-terminal domain-containing protein</fullName>
    </recommendedName>
</protein>
<dbReference type="SMART" id="SM00939">
    <property type="entry name" value="PepX_C"/>
    <property type="match status" value="1"/>
</dbReference>
<dbReference type="InterPro" id="IPR005674">
    <property type="entry name" value="CocE/Ser_esterase"/>
</dbReference>
<dbReference type="Gene3D" id="1.10.3020.10">
    <property type="entry name" value="alpha-amino acid ester hydrolase ( Helical cap domain)"/>
    <property type="match status" value="1"/>
</dbReference>
<dbReference type="InterPro" id="IPR029058">
    <property type="entry name" value="AB_hydrolase_fold"/>
</dbReference>
<evidence type="ECO:0000256" key="1">
    <source>
        <dbReference type="ARBA" id="ARBA00022801"/>
    </source>
</evidence>
<evidence type="ECO:0000313" key="4">
    <source>
        <dbReference type="Proteomes" id="UP000189796"/>
    </source>
</evidence>
<dbReference type="Gene3D" id="2.60.120.260">
    <property type="entry name" value="Galactose-binding domain-like"/>
    <property type="match status" value="1"/>
</dbReference>
<dbReference type="Gene3D" id="3.40.50.1820">
    <property type="entry name" value="alpha/beta hydrolase"/>
    <property type="match status" value="1"/>
</dbReference>
<dbReference type="EMBL" id="LT670817">
    <property type="protein sequence ID" value="SHI16413.1"/>
    <property type="molecule type" value="Genomic_DNA"/>
</dbReference>
<dbReference type="RefSeq" id="WP_079607923.1">
    <property type="nucleotide sequence ID" value="NZ_LT670817.1"/>
</dbReference>
<dbReference type="AlphaFoldDB" id="A0A1M5YY02"/>
<evidence type="ECO:0000259" key="2">
    <source>
        <dbReference type="SMART" id="SM00939"/>
    </source>
</evidence>
<dbReference type="InterPro" id="IPR013736">
    <property type="entry name" value="Xaa-Pro_dipept_C"/>
</dbReference>
<evidence type="ECO:0000313" key="3">
    <source>
        <dbReference type="EMBL" id="SHI16413.1"/>
    </source>
</evidence>
<feature type="domain" description="Xaa-Pro dipeptidyl-peptidase C-terminal" evidence="2">
    <location>
        <begin position="355"/>
        <end position="602"/>
    </location>
</feature>
<sequence length="608" mass="67791">MADNDLRGNSWIVPPSRYIQGRPAAYLIQRPRSVYLTMRDGCNIAADIYLPGGDDKGTHWPTILIQTPYYRRFAVDPAAKDVEPSPNVAKYRDAFVPRGYAVVIVDVRGTGASFGTRDSFRSPRERDDAHEIADWIIAQPWSNGALGATGISYLGAASDFLASTSHRAVKAIAPLFAVWDTYLDNYYPGGILLTSLADVYERLMLGLDQDQRDILKQFSYYSDPNFRGPQPVDDDADGSECKAAVAEHAGNFRMPDFMRALAFRNEPLLDYQGLSSSSISPSSYSAGTRDDVAVYSVSGWMDGAGYANGAISRFLTLPNRNKYLLLGPWDHGARINSSRWRAGETPEFDIFAEIVRFFDEHLMGIDTGLRNEKPVHYFTVHEERWRAADTWPPFRSSTRFFLSEGGELSEAAGPSAADGYDVDFEIGTGNFTRYERIAAIDSREYYTDWNGRDRAMLNYTSPPLALNAEITGNCTASLWVSSNATDFALHVYISEIFPDGQAHYVTEGLLRALHRRPSDPPANYQTPCVFRSCARADAQSMPVDRPELLRFSLLPVSWTFLAGSRIRLSISGADADHCERILGEDPLRLRFLRGGADASFVELPLRFL</sequence>
<dbReference type="OrthoDB" id="9806163at2"/>
<proteinExistence type="predicted"/>
<dbReference type="SUPFAM" id="SSF53474">
    <property type="entry name" value="alpha/beta-Hydrolases"/>
    <property type="match status" value="1"/>
</dbReference>
<dbReference type="Pfam" id="PF08530">
    <property type="entry name" value="PepX_C"/>
    <property type="match status" value="1"/>
</dbReference>
<gene>
    <name evidence="3" type="ORF">SAMN05443248_8895</name>
</gene>